<dbReference type="GeneTree" id="ENSGT00940000163503"/>
<keyword evidence="4" id="KW-1185">Reference proteome</keyword>
<sequence length="770" mass="86964">MLLTPYPLVSWYQTCIPLVSTHFITSDYLQCTKYMTSSLFCEGMFKTECQDRHFWLSVKSSLLGQKFRFDVEDGSGAHTLSGQGAAECGYTMVLDSWGDLVLRASYLACHVHNEKDTAFRLLVWFVNRDVDGEDMSYPLQLTCPLHQPWNPREIVCEENYMEVSAIKQVPPANHKGLEWMTPPPVWSEEGLREWRVVFRVPGDQQGSDGRPSMKEKTLPVEMAHLLGYHINTTETRVLLRCAYGSRLAYILQEKGIEVEVVSATILYKHHWTLLRVDASVACTTNKASMDGKHILWRFPKLLSTLVQPPFRDKGLTVGVEGRYLSDCVARQRGYDIQEQDGAVEIRIPFGAEGGYIKSQVVDGQYSQSYFIDLFYMHQWEDSQSAHTEYRSFRPLSIIHLPQTPILINETNPSEGQFSVSLGLFPHDVSLSNITVGDQSMAEHLGVYLSQVPFPNGTHAYLLKTPFSHHLVSQKYLGQGYRRYSLAVTFTLSISPHSDLYHHPATVEAVLQDVVLPRVEGGCSDKGVRLQLHYGNMDTQWEVYVGGRRLDWELVEMGDYALETRQDYFSMVIPLYGLGMAYEGLSLQGLVVTVRMTLEDRETAIQEHTFTQRCIFLVKELLVCLPDSRMVVVVDTSRVSSAVNPRLTSLLDASCVPIETDGVRALYSFSLDSCGTSKILVEDHLVYTNEVRNRPKVPMDLKTFSSPYPHFSIPIGCIHPANGTRALTIYQPRALPAWPHSRASRSHHHHPGAQQHPFIRGRKSNGLPAGG</sequence>
<dbReference type="InterPro" id="IPR001507">
    <property type="entry name" value="ZP_dom"/>
</dbReference>
<gene>
    <name evidence="3" type="primary">LOC109872566</name>
</gene>
<protein>
    <submittedName>
        <fullName evidence="3">Uncharacterized LOC109872566</fullName>
    </submittedName>
</protein>
<evidence type="ECO:0000313" key="4">
    <source>
        <dbReference type="Proteomes" id="UP000694557"/>
    </source>
</evidence>
<dbReference type="PANTHER" id="PTHR47130">
    <property type="entry name" value="SI:DKEY-19B23.11-RELATED"/>
    <property type="match status" value="1"/>
</dbReference>
<dbReference type="Proteomes" id="UP000694557">
    <property type="component" value="Unassembled WGS sequence"/>
</dbReference>
<dbReference type="PROSITE" id="PS51034">
    <property type="entry name" value="ZP_2"/>
    <property type="match status" value="1"/>
</dbReference>
<dbReference type="PANTHER" id="PTHR47130:SF1">
    <property type="entry name" value="ZP DOMAIN-CONTAINING PROTEIN"/>
    <property type="match status" value="1"/>
</dbReference>
<reference evidence="3" key="1">
    <citation type="submission" date="2025-08" db="UniProtKB">
        <authorList>
            <consortium name="Ensembl"/>
        </authorList>
    </citation>
    <scope>IDENTIFICATION</scope>
</reference>
<dbReference type="Pfam" id="PF26562">
    <property type="entry name" value="Ig-like"/>
    <property type="match status" value="1"/>
</dbReference>
<organism evidence="3 4">
    <name type="scientific">Oncorhynchus kisutch</name>
    <name type="common">Coho salmon</name>
    <name type="synonym">Salmo kisutch</name>
    <dbReference type="NCBI Taxonomy" id="8019"/>
    <lineage>
        <taxon>Eukaryota</taxon>
        <taxon>Metazoa</taxon>
        <taxon>Chordata</taxon>
        <taxon>Craniata</taxon>
        <taxon>Vertebrata</taxon>
        <taxon>Euteleostomi</taxon>
        <taxon>Actinopterygii</taxon>
        <taxon>Neopterygii</taxon>
        <taxon>Teleostei</taxon>
        <taxon>Protacanthopterygii</taxon>
        <taxon>Salmoniformes</taxon>
        <taxon>Salmonidae</taxon>
        <taxon>Salmoninae</taxon>
        <taxon>Oncorhynchus</taxon>
    </lineage>
</organism>
<evidence type="ECO:0000256" key="1">
    <source>
        <dbReference type="SAM" id="MobiDB-lite"/>
    </source>
</evidence>
<accession>A0A8C7KM41</accession>
<dbReference type="AlphaFoldDB" id="A0A8C7KM41"/>
<evidence type="ECO:0000313" key="3">
    <source>
        <dbReference type="Ensembl" id="ENSOKIP00005106038.1"/>
    </source>
</evidence>
<reference evidence="3" key="2">
    <citation type="submission" date="2025-09" db="UniProtKB">
        <authorList>
            <consortium name="Ensembl"/>
        </authorList>
    </citation>
    <scope>IDENTIFICATION</scope>
</reference>
<feature type="region of interest" description="Disordered" evidence="1">
    <location>
        <begin position="737"/>
        <end position="770"/>
    </location>
</feature>
<feature type="compositionally biased region" description="Basic residues" evidence="1">
    <location>
        <begin position="741"/>
        <end position="750"/>
    </location>
</feature>
<proteinExistence type="predicted"/>
<dbReference type="Gene3D" id="2.60.40.3210">
    <property type="entry name" value="Zona pellucida, ZP-N domain"/>
    <property type="match status" value="1"/>
</dbReference>
<dbReference type="InterPro" id="IPR055356">
    <property type="entry name" value="ZP-N"/>
</dbReference>
<evidence type="ECO:0000259" key="2">
    <source>
        <dbReference type="PROSITE" id="PS51034"/>
    </source>
</evidence>
<name>A0A8C7KM41_ONCKI</name>
<feature type="domain" description="ZP" evidence="2">
    <location>
        <begin position="622"/>
        <end position="770"/>
    </location>
</feature>
<dbReference type="Pfam" id="PF23344">
    <property type="entry name" value="ZP-N"/>
    <property type="match status" value="1"/>
</dbReference>
<dbReference type="Ensembl" id="ENSOKIT00005113673.1">
    <property type="protein sequence ID" value="ENSOKIP00005106038.1"/>
    <property type="gene ID" value="ENSOKIG00005046605.1"/>
</dbReference>
<dbReference type="InterPro" id="IPR058876">
    <property type="entry name" value="Ig-like_ZP"/>
</dbReference>